<feature type="compositionally biased region" description="Polar residues" evidence="1">
    <location>
        <begin position="814"/>
        <end position="831"/>
    </location>
</feature>
<evidence type="ECO:0008006" key="4">
    <source>
        <dbReference type="Google" id="ProtNLM"/>
    </source>
</evidence>
<accession>A0A086TFP6</accession>
<comment type="caution">
    <text evidence="2">The sequence shown here is derived from an EMBL/GenBank/DDBJ whole genome shotgun (WGS) entry which is preliminary data.</text>
</comment>
<protein>
    <recommendedName>
        <fullName evidence="4">LPXTG-motif cell wall anchor domain protein</fullName>
    </recommendedName>
</protein>
<feature type="compositionally biased region" description="Low complexity" evidence="1">
    <location>
        <begin position="789"/>
        <end position="811"/>
    </location>
</feature>
<feature type="compositionally biased region" description="Low complexity" evidence="1">
    <location>
        <begin position="194"/>
        <end position="205"/>
    </location>
</feature>
<evidence type="ECO:0000313" key="2">
    <source>
        <dbReference type="EMBL" id="KFH48178.1"/>
    </source>
</evidence>
<feature type="compositionally biased region" description="Polar residues" evidence="1">
    <location>
        <begin position="1017"/>
        <end position="1036"/>
    </location>
</feature>
<dbReference type="AlphaFoldDB" id="A0A086TFP6"/>
<feature type="region of interest" description="Disordered" evidence="1">
    <location>
        <begin position="647"/>
        <end position="695"/>
    </location>
</feature>
<dbReference type="Proteomes" id="UP000029964">
    <property type="component" value="Unassembled WGS sequence"/>
</dbReference>
<feature type="compositionally biased region" description="Pro residues" evidence="1">
    <location>
        <begin position="184"/>
        <end position="193"/>
    </location>
</feature>
<feature type="compositionally biased region" description="Low complexity" evidence="1">
    <location>
        <begin position="613"/>
        <end position="624"/>
    </location>
</feature>
<feature type="region of interest" description="Disordered" evidence="1">
    <location>
        <begin position="1090"/>
        <end position="1109"/>
    </location>
</feature>
<feature type="region of interest" description="Disordered" evidence="1">
    <location>
        <begin position="736"/>
        <end position="762"/>
    </location>
</feature>
<feature type="compositionally biased region" description="Basic and acidic residues" evidence="1">
    <location>
        <begin position="505"/>
        <end position="522"/>
    </location>
</feature>
<gene>
    <name evidence="2" type="ORF">ACRE_010880</name>
</gene>
<feature type="compositionally biased region" description="Basic and acidic residues" evidence="1">
    <location>
        <begin position="1054"/>
        <end position="1067"/>
    </location>
</feature>
<feature type="compositionally biased region" description="Low complexity" evidence="1">
    <location>
        <begin position="304"/>
        <end position="314"/>
    </location>
</feature>
<organism evidence="2 3">
    <name type="scientific">Hapsidospora chrysogenum (strain ATCC 11550 / CBS 779.69 / DSM 880 / IAM 14645 / JCM 23072 / IMI 49137)</name>
    <name type="common">Acremonium chrysogenum</name>
    <dbReference type="NCBI Taxonomy" id="857340"/>
    <lineage>
        <taxon>Eukaryota</taxon>
        <taxon>Fungi</taxon>
        <taxon>Dikarya</taxon>
        <taxon>Ascomycota</taxon>
        <taxon>Pezizomycotina</taxon>
        <taxon>Sordariomycetes</taxon>
        <taxon>Hypocreomycetidae</taxon>
        <taxon>Hypocreales</taxon>
        <taxon>Bionectriaceae</taxon>
        <taxon>Hapsidospora</taxon>
    </lineage>
</organism>
<feature type="region of interest" description="Disordered" evidence="1">
    <location>
        <begin position="1"/>
        <end position="625"/>
    </location>
</feature>
<feature type="compositionally biased region" description="Polar residues" evidence="1">
    <location>
        <begin position="19"/>
        <end position="30"/>
    </location>
</feature>
<dbReference type="OrthoDB" id="5369729at2759"/>
<feature type="compositionally biased region" description="Basic and acidic residues" evidence="1">
    <location>
        <begin position="476"/>
        <end position="495"/>
    </location>
</feature>
<feature type="compositionally biased region" description="Polar residues" evidence="1">
    <location>
        <begin position="685"/>
        <end position="694"/>
    </location>
</feature>
<proteinExistence type="predicted"/>
<dbReference type="EMBL" id="JPKY01000005">
    <property type="protein sequence ID" value="KFH48178.1"/>
    <property type="molecule type" value="Genomic_DNA"/>
</dbReference>
<reference evidence="3" key="1">
    <citation type="journal article" date="2014" name="Genome Announc.">
        <title>Genome sequence and annotation of Acremonium chrysogenum, producer of the beta-lactam antibiotic cephalosporin C.</title>
        <authorList>
            <person name="Terfehr D."/>
            <person name="Dahlmann T.A."/>
            <person name="Specht T."/>
            <person name="Zadra I."/>
            <person name="Kuernsteiner H."/>
            <person name="Kueck U."/>
        </authorList>
    </citation>
    <scope>NUCLEOTIDE SEQUENCE [LARGE SCALE GENOMIC DNA]</scope>
    <source>
        <strain evidence="3">ATCC 11550 / CBS 779.69 / DSM 880 / IAM 14645 / JCM 23072 / IMI 49137</strain>
    </source>
</reference>
<dbReference type="HOGENOM" id="CLU_003899_0_0_1"/>
<feature type="compositionally biased region" description="Low complexity" evidence="1">
    <location>
        <begin position="31"/>
        <end position="82"/>
    </location>
</feature>
<feature type="compositionally biased region" description="Polar residues" evidence="1">
    <location>
        <begin position="559"/>
        <end position="575"/>
    </location>
</feature>
<feature type="compositionally biased region" description="Basic and acidic residues" evidence="1">
    <location>
        <begin position="382"/>
        <end position="396"/>
    </location>
</feature>
<sequence>MAEESVGFTPAGQSGLPPSASTSATMEQEVTTTTTTTTTATTATTAAPAPAPKSSSASPTTQTQAQTPPPLSTHKNNTNNNNDIDTQSPDLEDNHSDRRVHTISSALHSQQKPIASQASGSHSAEPPSLPLLSHQRQTQTSVSSPDPAPDSGLASPLNAVVEDEPRTRPTTRHAPRHNSAATPPRRPSSPPPGSSTSGITTSSPPYDHLKRSATYPQETPSKEDNVDHQTSAPTADVASPPPRRAPASRSSFGIATADAPPPSLRTQRAQAAAAECYSSRATTPETLSPRDSRDSKNSQGQRELLLLKSLSHSSPPDERRASTHRPPVSYKPPANASAQNATTPVRVPPIRSFRSSGSRKSLTLDMNYRPRYDSADEPSDTSYDRTLRALEGRHIQDMLSQMTPPTSGRREVFESDDSGDVFLKIASEEGPRRNANENPPDETQSSVSRVYRSHRRPLSTNLATYHPKSPPRISRRLSDQQERSRSRHDDDRASEVTRSMTHRVYPRDQKAASVHPGEDLYRSRTGATTLRPSPLTPRSLAFQDSGPENPIHSRRRSSVTDQNTTPPVRTSTYKSGSGHAYGKSYNSSPLVRSFDQSHHHHHHADGVQGLEGTESTASTTAPSTVWDELDDLKSRIHRLELTGKLPSTSAAAVSRFSDERPPTATTTVTTMSSSPKRSGNREQQNESTVTSASQKEAYPILHSALSKSKPFLSQDIYRALETAANDAMALATLMGQPGQPGPISSGASTIGSGTTVTDRQLRRKADSVCRSLTELCVALGEDVAHGRPAQSGHAQKSSQSQSQTQYHPSPQAEGPSTPTISKSLSGLQSRRPSIVADNLPKTNTSPNRALSKFEERRNTILNGSSLPSPRVAGSNPTTPQDTVAHRRSSLLISRTRRAATEEPEESSGRKSSLLLRSRRGGTEEPEEGRQTSMLRSRRGTIGEGEDDREPRFSAPSRAYTEVNATRGSTREYTEVAASTRPPAREYASHSQSQHQSQAATQDSPSNPPSALPRRRFVSSNVNGSRLATPATPSALPTRTYLERSAPAPAPAPVHELDAGKKPTESRPQRYYSLGQGMSLNRTASLSMRRANRDSTITNASTTATAGGYR</sequence>
<feature type="compositionally biased region" description="Basic and acidic residues" evidence="1">
    <location>
        <begin position="426"/>
        <end position="435"/>
    </location>
</feature>
<feature type="compositionally biased region" description="Low complexity" evidence="1">
    <location>
        <begin position="1094"/>
        <end position="1109"/>
    </location>
</feature>
<dbReference type="STRING" id="857340.A0A086TFP6"/>
<name>A0A086TFP6_HAPC1</name>
<keyword evidence="3" id="KW-1185">Reference proteome</keyword>
<feature type="compositionally biased region" description="Polar residues" evidence="1">
    <location>
        <begin position="102"/>
        <end position="122"/>
    </location>
</feature>
<feature type="region of interest" description="Disordered" evidence="1">
    <location>
        <begin position="787"/>
        <end position="1069"/>
    </location>
</feature>
<feature type="compositionally biased region" description="Low complexity" evidence="1">
    <location>
        <begin position="988"/>
        <end position="999"/>
    </location>
</feature>
<evidence type="ECO:0000313" key="3">
    <source>
        <dbReference type="Proteomes" id="UP000029964"/>
    </source>
</evidence>
<feature type="compositionally biased region" description="Low complexity" evidence="1">
    <location>
        <begin position="662"/>
        <end position="675"/>
    </location>
</feature>
<feature type="compositionally biased region" description="Low complexity" evidence="1">
    <location>
        <begin position="736"/>
        <end position="757"/>
    </location>
</feature>
<evidence type="ECO:0000256" key="1">
    <source>
        <dbReference type="SAM" id="MobiDB-lite"/>
    </source>
</evidence>
<feature type="compositionally biased region" description="Polar residues" evidence="1">
    <location>
        <begin position="134"/>
        <end position="144"/>
    </location>
</feature>